<dbReference type="Proteomes" id="UP000095039">
    <property type="component" value="Unassembled WGS sequence"/>
</dbReference>
<accession>A0A1E5BWQ2</accession>
<reference evidence="3 4" key="1">
    <citation type="journal article" date="2012" name="Science">
        <title>Ecological populations of bacteria act as socially cohesive units of antibiotic production and resistance.</title>
        <authorList>
            <person name="Cordero O.X."/>
            <person name="Wildschutte H."/>
            <person name="Kirkup B."/>
            <person name="Proehl S."/>
            <person name="Ngo L."/>
            <person name="Hussain F."/>
            <person name="Le Roux F."/>
            <person name="Mincer T."/>
            <person name="Polz M.F."/>
        </authorList>
    </citation>
    <scope>NUCLEOTIDE SEQUENCE [LARGE SCALE GENOMIC DNA]</scope>
    <source>
        <strain evidence="3 4">FF-454</strain>
    </source>
</reference>
<feature type="compositionally biased region" description="Low complexity" evidence="1">
    <location>
        <begin position="191"/>
        <end position="210"/>
    </location>
</feature>
<organism evidence="3 4">
    <name type="scientific">Enterovibrio norvegicus FF-454</name>
    <dbReference type="NCBI Taxonomy" id="1185651"/>
    <lineage>
        <taxon>Bacteria</taxon>
        <taxon>Pseudomonadati</taxon>
        <taxon>Pseudomonadota</taxon>
        <taxon>Gammaproteobacteria</taxon>
        <taxon>Vibrionales</taxon>
        <taxon>Vibrionaceae</taxon>
        <taxon>Enterovibrio</taxon>
    </lineage>
</organism>
<comment type="caution">
    <text evidence="3">The sequence shown here is derived from an EMBL/GenBank/DDBJ whole genome shotgun (WGS) entry which is preliminary data.</text>
</comment>
<dbReference type="InterPro" id="IPR017739">
    <property type="entry name" value="T6SS-assoc_VCA0119"/>
</dbReference>
<evidence type="ECO:0000313" key="4">
    <source>
        <dbReference type="Proteomes" id="UP000095039"/>
    </source>
</evidence>
<dbReference type="PANTHER" id="PTHR37024:SF3">
    <property type="entry name" value="TYPE VI SECRETION SYSTEM PROTEIN TSSA"/>
    <property type="match status" value="1"/>
</dbReference>
<proteinExistence type="predicted"/>
<evidence type="ECO:0000259" key="2">
    <source>
        <dbReference type="Pfam" id="PF06812"/>
    </source>
</evidence>
<dbReference type="RefSeq" id="WP_016958842.1">
    <property type="nucleotide sequence ID" value="NZ_AJWN02000107.1"/>
</dbReference>
<sequence length="471" mass="52516">MDMQTYRQRVTQPIQGANPVGERLLEDALLDFVEGQMMKVGSLSHTEVQWAEAEQSAFKLMEGTTKDLKLLTHLLQCLQHQASPERFTLSIFVLADFIKGYWDTCHPAPGPRGVLPRRKFYSQIIQRTEKSADKIDASMFDEDQKVQLAKALAELEEAATEHDLPTDGVNDIGAVVKRKLTNNERVVQATASASEGASATTSSSATAASAGKLEIDGSSDRAVKQTLLKVSEFVSELDGGGIALSLRLRRFAVWFSITSVPEAEANGETQLMPVSLDRISEYEEQLNRGADHALWRKVEQSLTVAPYWIDGHFLSYRIAVKLGNTEWADTIANETRAFIRRLPQVTELRFKGGAPFVNDETRRWLDEGETSSTGSAGTSDWDAKRKEAFTLADEGGLSVALAMLNDGLAESNEPRDQFYWRMLSADVMRRHQLSAMAEQQYQILLEQTTRTSLVDWEPSLIQRLENIAKAQ</sequence>
<dbReference type="Pfam" id="PF06812">
    <property type="entry name" value="ImpA_N"/>
    <property type="match status" value="1"/>
</dbReference>
<dbReference type="PANTHER" id="PTHR37024">
    <property type="entry name" value="TYPE VI SECRETION SYSTEM DUF2094 AND IMPA-RELATED DOMAIN PROTEIN"/>
    <property type="match status" value="1"/>
</dbReference>
<gene>
    <name evidence="3" type="ORF">A1OK_17135</name>
</gene>
<dbReference type="NCBIfam" id="TIGR03362">
    <property type="entry name" value="VI_chp_7"/>
    <property type="match status" value="1"/>
</dbReference>
<keyword evidence="4" id="KW-1185">Reference proteome</keyword>
<evidence type="ECO:0000256" key="1">
    <source>
        <dbReference type="SAM" id="MobiDB-lite"/>
    </source>
</evidence>
<dbReference type="EMBL" id="AJWN02000107">
    <property type="protein sequence ID" value="OEE57684.1"/>
    <property type="molecule type" value="Genomic_DNA"/>
</dbReference>
<dbReference type="InterPro" id="IPR010657">
    <property type="entry name" value="ImpA_N"/>
</dbReference>
<name>A0A1E5BWQ2_9GAMM</name>
<evidence type="ECO:0000313" key="3">
    <source>
        <dbReference type="EMBL" id="OEE57684.1"/>
    </source>
</evidence>
<dbReference type="AlphaFoldDB" id="A0A1E5BWQ2"/>
<dbReference type="Pfam" id="PF16989">
    <property type="entry name" value="T6SS_VasJ"/>
    <property type="match status" value="1"/>
</dbReference>
<feature type="domain" description="ImpA N-terminal" evidence="2">
    <location>
        <begin position="12"/>
        <end position="124"/>
    </location>
</feature>
<protein>
    <submittedName>
        <fullName evidence="3">Type VI secretion system ImpA domain-containing protein</fullName>
    </submittedName>
</protein>
<feature type="region of interest" description="Disordered" evidence="1">
    <location>
        <begin position="191"/>
        <end position="211"/>
    </location>
</feature>